<dbReference type="GO" id="GO:0044782">
    <property type="term" value="P:cilium organization"/>
    <property type="evidence" value="ECO:0007669"/>
    <property type="project" value="TreeGrafter"/>
</dbReference>
<proteinExistence type="inferred from homology"/>
<dbReference type="InterPro" id="IPR042618">
    <property type="entry name" value="IQCG"/>
</dbReference>
<dbReference type="GO" id="GO:0031514">
    <property type="term" value="C:motile cilium"/>
    <property type="evidence" value="ECO:0007669"/>
    <property type="project" value="TreeGrafter"/>
</dbReference>
<evidence type="ECO:0000256" key="3">
    <source>
        <dbReference type="ARBA" id="ARBA00013738"/>
    </source>
</evidence>
<reference evidence="12" key="1">
    <citation type="submission" date="2025-08" db="UniProtKB">
        <authorList>
            <consortium name="Ensembl"/>
        </authorList>
    </citation>
    <scope>IDENTIFICATION</scope>
</reference>
<dbReference type="Proteomes" id="UP000261600">
    <property type="component" value="Unplaced"/>
</dbReference>
<accession>A0A3Q3J379</accession>
<dbReference type="GeneID" id="109966657"/>
<protein>
    <recommendedName>
        <fullName evidence="3">Dynein regulatory complex protein 9</fullName>
    </recommendedName>
    <alternativeName>
        <fullName evidence="9">IQ domain-containing protein G</fullName>
    </alternativeName>
</protein>
<dbReference type="AlphaFoldDB" id="A0A3Q3J379"/>
<feature type="compositionally biased region" description="Basic residues" evidence="11">
    <location>
        <begin position="309"/>
        <end position="334"/>
    </location>
</feature>
<evidence type="ECO:0000256" key="6">
    <source>
        <dbReference type="ARBA" id="ARBA00023069"/>
    </source>
</evidence>
<dbReference type="RefSeq" id="XP_020467334.1">
    <property type="nucleotide sequence ID" value="XM_020611678.1"/>
</dbReference>
<evidence type="ECO:0000256" key="9">
    <source>
        <dbReference type="ARBA" id="ARBA00032183"/>
    </source>
</evidence>
<feature type="region of interest" description="Disordered" evidence="11">
    <location>
        <begin position="300"/>
        <end position="334"/>
    </location>
</feature>
<keyword evidence="7" id="KW-0206">Cytoskeleton</keyword>
<evidence type="ECO:0000313" key="12">
    <source>
        <dbReference type="Ensembl" id="ENSMALP00000011005.1"/>
    </source>
</evidence>
<keyword evidence="8" id="KW-0966">Cell projection</keyword>
<dbReference type="PANTHER" id="PTHR14871">
    <property type="entry name" value="DYNEIN REGULATORY COMPLEX PROTEIN 9"/>
    <property type="match status" value="1"/>
</dbReference>
<dbReference type="PANTHER" id="PTHR14871:SF1">
    <property type="entry name" value="DYNEIN REGULATORY COMPLEX PROTEIN 9"/>
    <property type="match status" value="1"/>
</dbReference>
<dbReference type="STRING" id="43700.ENSMALP00000011005"/>
<evidence type="ECO:0000256" key="5">
    <source>
        <dbReference type="ARBA" id="ARBA00022846"/>
    </source>
</evidence>
<evidence type="ECO:0000256" key="10">
    <source>
        <dbReference type="SAM" id="Coils"/>
    </source>
</evidence>
<evidence type="ECO:0000313" key="13">
    <source>
        <dbReference type="Proteomes" id="UP000261600"/>
    </source>
</evidence>
<dbReference type="Pfam" id="PF00612">
    <property type="entry name" value="IQ"/>
    <property type="match status" value="1"/>
</dbReference>
<keyword evidence="5" id="KW-0282">Flagellum</keyword>
<keyword evidence="4" id="KW-0963">Cytoplasm</keyword>
<dbReference type="PROSITE" id="PS50096">
    <property type="entry name" value="IQ"/>
    <property type="match status" value="1"/>
</dbReference>
<reference evidence="12" key="2">
    <citation type="submission" date="2025-09" db="UniProtKB">
        <authorList>
            <consortium name="Ensembl"/>
        </authorList>
    </citation>
    <scope>IDENTIFICATION</scope>
</reference>
<dbReference type="Ensembl" id="ENSMALT00000011244.1">
    <property type="protein sequence ID" value="ENSMALP00000011005.1"/>
    <property type="gene ID" value="ENSMALG00000007853.1"/>
</dbReference>
<name>A0A3Q3J379_MONAL</name>
<dbReference type="GO" id="GO:0005737">
    <property type="term" value="C:cytoplasm"/>
    <property type="evidence" value="ECO:0007669"/>
    <property type="project" value="TreeGrafter"/>
</dbReference>
<evidence type="ECO:0000256" key="4">
    <source>
        <dbReference type="ARBA" id="ARBA00022490"/>
    </source>
</evidence>
<evidence type="ECO:0000256" key="11">
    <source>
        <dbReference type="SAM" id="MobiDB-lite"/>
    </source>
</evidence>
<organism evidence="12 13">
    <name type="scientific">Monopterus albus</name>
    <name type="common">Swamp eel</name>
    <dbReference type="NCBI Taxonomy" id="43700"/>
    <lineage>
        <taxon>Eukaryota</taxon>
        <taxon>Metazoa</taxon>
        <taxon>Chordata</taxon>
        <taxon>Craniata</taxon>
        <taxon>Vertebrata</taxon>
        <taxon>Euteleostomi</taxon>
        <taxon>Actinopterygii</taxon>
        <taxon>Neopterygii</taxon>
        <taxon>Teleostei</taxon>
        <taxon>Neoteleostei</taxon>
        <taxon>Acanthomorphata</taxon>
        <taxon>Anabantaria</taxon>
        <taxon>Synbranchiformes</taxon>
        <taxon>Synbranchidae</taxon>
        <taxon>Monopterus</taxon>
    </lineage>
</organism>
<dbReference type="KEGG" id="malb:109966657"/>
<evidence type="ECO:0000256" key="1">
    <source>
        <dbReference type="ARBA" id="ARBA00004611"/>
    </source>
</evidence>
<dbReference type="OrthoDB" id="10254713at2759"/>
<keyword evidence="6" id="KW-0969">Cilium</keyword>
<evidence type="ECO:0000256" key="2">
    <source>
        <dbReference type="ARBA" id="ARBA00008222"/>
    </source>
</evidence>
<keyword evidence="13" id="KW-1185">Reference proteome</keyword>
<sequence>MDVSFTDRPEEKAMSWTERLRLVAVLEDCSDQLFLVEHSLKVQKVRAQGQAGAREIARLKKLNGHCQDISRQISSLHWALEKGQSYSSFLDDVEKKKQKKECDNMIRNAKRELEERAQTLQRQKEELQEKNWILKDLYHLATHLKCQQKEQSLEIAYRKKTVEKIMEMQHQLEINRAEQLLEEQLELLQKQLKEESRVHEESRKYLQNQHEEVQQKLEEWQQRTQQMLQEKKQQLNNVCCQKTVNLDKVSEMRRKFREMEQVVMDDREEQEKLRQQQAEARAATKLQAWWRGCMVRRGLGAFKTPDKSKKGKKKEGKKEKKKKEGKKEKKMKKK</sequence>
<dbReference type="InterPro" id="IPR000048">
    <property type="entry name" value="IQ_motif_EF-hand-BS"/>
</dbReference>
<evidence type="ECO:0000256" key="8">
    <source>
        <dbReference type="ARBA" id="ARBA00023273"/>
    </source>
</evidence>
<feature type="coiled-coil region" evidence="10">
    <location>
        <begin position="167"/>
        <end position="276"/>
    </location>
</feature>
<feature type="coiled-coil region" evidence="10">
    <location>
        <begin position="95"/>
        <end position="137"/>
    </location>
</feature>
<keyword evidence="10" id="KW-0175">Coiled coil</keyword>
<comment type="similarity">
    <text evidence="2">Belongs to the DRC9 family.</text>
</comment>
<evidence type="ECO:0000256" key="7">
    <source>
        <dbReference type="ARBA" id="ARBA00023212"/>
    </source>
</evidence>
<dbReference type="CDD" id="cd23766">
    <property type="entry name" value="IQCG"/>
    <property type="match status" value="1"/>
</dbReference>
<comment type="subcellular location">
    <subcellularLocation>
        <location evidence="1">Cytoplasm</location>
        <location evidence="1">Cytoskeleton</location>
        <location evidence="1">Flagellum axoneme</location>
    </subcellularLocation>
</comment>